<dbReference type="PANTHER" id="PTHR43283">
    <property type="entry name" value="BETA-LACTAMASE-RELATED"/>
    <property type="match status" value="1"/>
</dbReference>
<reference evidence="3" key="1">
    <citation type="submission" date="2016-12" db="EMBL/GenBank/DDBJ databases">
        <authorList>
            <person name="Varghese N."/>
            <person name="Submissions S."/>
        </authorList>
    </citation>
    <scope>NUCLEOTIDE SEQUENCE [LARGE SCALE GENOMIC DNA]</scope>
    <source>
        <strain evidence="3">DSM 11032</strain>
    </source>
</reference>
<dbReference type="SUPFAM" id="SSF56601">
    <property type="entry name" value="beta-lactamase/transpeptidase-like"/>
    <property type="match status" value="1"/>
</dbReference>
<dbReference type="RefSeq" id="WP_072675659.1">
    <property type="nucleotide sequence ID" value="NZ_FRDF01000020.1"/>
</dbReference>
<organism evidence="2 3">
    <name type="scientific">Erythrobacter sanguineus</name>
    <dbReference type="NCBI Taxonomy" id="198312"/>
    <lineage>
        <taxon>Bacteria</taxon>
        <taxon>Pseudomonadati</taxon>
        <taxon>Pseudomonadota</taxon>
        <taxon>Alphaproteobacteria</taxon>
        <taxon>Sphingomonadales</taxon>
        <taxon>Erythrobacteraceae</taxon>
        <taxon>Erythrobacter/Porphyrobacter group</taxon>
        <taxon>Erythrobacter</taxon>
    </lineage>
</organism>
<evidence type="ECO:0000313" key="2">
    <source>
        <dbReference type="EMBL" id="SHN65152.1"/>
    </source>
</evidence>
<dbReference type="STRING" id="198312.SAMN02745193_02831"/>
<dbReference type="PROSITE" id="PS51257">
    <property type="entry name" value="PROKAR_LIPOPROTEIN"/>
    <property type="match status" value="1"/>
</dbReference>
<dbReference type="EMBL" id="FRDF01000020">
    <property type="protein sequence ID" value="SHN65152.1"/>
    <property type="molecule type" value="Genomic_DNA"/>
</dbReference>
<gene>
    <name evidence="2" type="ORF">SAMN02745193_02831</name>
</gene>
<dbReference type="InterPro" id="IPR001466">
    <property type="entry name" value="Beta-lactam-related"/>
</dbReference>
<sequence>MTHVARLHNHAPLLAPALLLPALLVIAGCGAVTPAETPLWETALAAVTNDAGAPKDQLAQAIDDLFTAPGVGETRAVVVMADGKLAAERYGPGYDADTRFVSWSMAKTVTGVLIGMLVADGLLALDEPAPVSLWQRPGDPRAEITLRHLLQMRSGLRHTEAGDPPYESSEVRMLFLDGRDDMARWAKEQPLEADPGEMFEYSSNTSVILADIAARALTDSTDPETRRKAVADYLQQRLFAPLGMASMVPEFDAAGTLIGGSLMHATARDWAKLGEMLRLKGRAPGGEQLVPQRWVEAMVTPSPASPHYGFQTWLNRPIPGAEPGQHPLFPSRAPQSLFSLIGHMGQYVLVSPEQRVTLVRLGHSDSAQRPPMLQQAADVLELYPES</sequence>
<dbReference type="OrthoDB" id="9814204at2"/>
<protein>
    <submittedName>
        <fullName evidence="2">CubicO group peptidase, beta-lactamase class C family</fullName>
    </submittedName>
</protein>
<evidence type="ECO:0000259" key="1">
    <source>
        <dbReference type="Pfam" id="PF00144"/>
    </source>
</evidence>
<dbReference type="Proteomes" id="UP000184391">
    <property type="component" value="Unassembled WGS sequence"/>
</dbReference>
<evidence type="ECO:0000313" key="3">
    <source>
        <dbReference type="Proteomes" id="UP000184391"/>
    </source>
</evidence>
<keyword evidence="3" id="KW-1185">Reference proteome</keyword>
<dbReference type="Gene3D" id="3.40.710.10">
    <property type="entry name" value="DD-peptidase/beta-lactamase superfamily"/>
    <property type="match status" value="1"/>
</dbReference>
<name>A0A1M7T3D6_9SPHN</name>
<feature type="domain" description="Beta-lactamase-related" evidence="1">
    <location>
        <begin position="68"/>
        <end position="366"/>
    </location>
</feature>
<dbReference type="PANTHER" id="PTHR43283:SF7">
    <property type="entry name" value="BETA-LACTAMASE-RELATED DOMAIN-CONTAINING PROTEIN"/>
    <property type="match status" value="1"/>
</dbReference>
<dbReference type="AlphaFoldDB" id="A0A1M7T3D6"/>
<dbReference type="InterPro" id="IPR050789">
    <property type="entry name" value="Diverse_Enzym_Activities"/>
</dbReference>
<proteinExistence type="predicted"/>
<dbReference type="InterPro" id="IPR012338">
    <property type="entry name" value="Beta-lactam/transpept-like"/>
</dbReference>
<accession>A0A1M7T3D6</accession>
<dbReference type="Pfam" id="PF00144">
    <property type="entry name" value="Beta-lactamase"/>
    <property type="match status" value="1"/>
</dbReference>